<reference evidence="3" key="2">
    <citation type="journal article" date="2021" name="Genome Biol. Evol.">
        <title>Developing a high-quality reference genome for a parasitic bivalve with doubly uniparental inheritance (Bivalvia: Unionida).</title>
        <authorList>
            <person name="Smith C.H."/>
        </authorList>
    </citation>
    <scope>NUCLEOTIDE SEQUENCE</scope>
    <source>
        <strain evidence="3">CHS0354</strain>
        <tissue evidence="3">Mantle</tissue>
    </source>
</reference>
<evidence type="ECO:0000313" key="4">
    <source>
        <dbReference type="Proteomes" id="UP001195483"/>
    </source>
</evidence>
<keyword evidence="1" id="KW-1133">Transmembrane helix</keyword>
<keyword evidence="2" id="KW-0732">Signal</keyword>
<name>A0AAE0RQ53_9BIVA</name>
<feature type="chain" id="PRO_5041989435" evidence="2">
    <location>
        <begin position="26"/>
        <end position="424"/>
    </location>
</feature>
<protein>
    <submittedName>
        <fullName evidence="3">Uncharacterized protein</fullName>
    </submittedName>
</protein>
<dbReference type="EMBL" id="JAEAOA010001578">
    <property type="protein sequence ID" value="KAK3577587.1"/>
    <property type="molecule type" value="Genomic_DNA"/>
</dbReference>
<keyword evidence="4" id="KW-1185">Reference proteome</keyword>
<reference evidence="3" key="1">
    <citation type="journal article" date="2021" name="Genome Biol. Evol.">
        <title>A High-Quality Reference Genome for a Parasitic Bivalve with Doubly Uniparental Inheritance (Bivalvia: Unionida).</title>
        <authorList>
            <person name="Smith C.H."/>
        </authorList>
    </citation>
    <scope>NUCLEOTIDE SEQUENCE</scope>
    <source>
        <strain evidence="3">CHS0354</strain>
    </source>
</reference>
<keyword evidence="1" id="KW-0812">Transmembrane</keyword>
<evidence type="ECO:0000256" key="2">
    <source>
        <dbReference type="SAM" id="SignalP"/>
    </source>
</evidence>
<comment type="caution">
    <text evidence="3">The sequence shown here is derived from an EMBL/GenBank/DDBJ whole genome shotgun (WGS) entry which is preliminary data.</text>
</comment>
<evidence type="ECO:0000256" key="1">
    <source>
        <dbReference type="SAM" id="Phobius"/>
    </source>
</evidence>
<sequence>MEKMLTGPTFILTLFFAFIAEPTQAAFTYMAQCNYDATSGFKTTVVVEKASADTIYQILALSSSNALAAGCAIAQVGTTDQYTSIFTVDPTGTTFNPTQCGSAFHVVDTNSDGNKDEVDFTFLIQTTNGYVFDTDVVFKWKCTKYDHNNAIVETFTISSFTEDNLRLKTNLALEVYDSTDAQKTSGSQLTLGGSYYLKLKHTYANSKNKQVGIYVNRLVFYEGVDSTTTPNVVAIDNGCKQTVQAFGLAQNFLKDASSTLPTGGGLTTGGTDGVYVIKSGTFQTALWMKSTGISSTLKVEATIMQCLYADQAKCDDPQTNVCSAGRRRRRSAEDTGLQNLTQVSTRFTISLFGGSADQVSGNSEVKGTMDTCYQMYIFWIVILVFGILMLLCLVFAVYIFFRLRREKESRRKTEEKYGVINPSF</sequence>
<gene>
    <name evidence="3" type="ORF">CHS0354_026556</name>
</gene>
<feature type="transmembrane region" description="Helical" evidence="1">
    <location>
        <begin position="376"/>
        <end position="401"/>
    </location>
</feature>
<dbReference type="Proteomes" id="UP001195483">
    <property type="component" value="Unassembled WGS sequence"/>
</dbReference>
<reference evidence="3" key="3">
    <citation type="submission" date="2023-05" db="EMBL/GenBank/DDBJ databases">
        <authorList>
            <person name="Smith C.H."/>
        </authorList>
    </citation>
    <scope>NUCLEOTIDE SEQUENCE</scope>
    <source>
        <strain evidence="3">CHS0354</strain>
        <tissue evidence="3">Mantle</tissue>
    </source>
</reference>
<organism evidence="3 4">
    <name type="scientific">Potamilus streckersoni</name>
    <dbReference type="NCBI Taxonomy" id="2493646"/>
    <lineage>
        <taxon>Eukaryota</taxon>
        <taxon>Metazoa</taxon>
        <taxon>Spiralia</taxon>
        <taxon>Lophotrochozoa</taxon>
        <taxon>Mollusca</taxon>
        <taxon>Bivalvia</taxon>
        <taxon>Autobranchia</taxon>
        <taxon>Heteroconchia</taxon>
        <taxon>Palaeoheterodonta</taxon>
        <taxon>Unionida</taxon>
        <taxon>Unionoidea</taxon>
        <taxon>Unionidae</taxon>
        <taxon>Ambleminae</taxon>
        <taxon>Lampsilini</taxon>
        <taxon>Potamilus</taxon>
    </lineage>
</organism>
<evidence type="ECO:0000313" key="3">
    <source>
        <dbReference type="EMBL" id="KAK3577587.1"/>
    </source>
</evidence>
<keyword evidence="1" id="KW-0472">Membrane</keyword>
<dbReference type="AlphaFoldDB" id="A0AAE0RQ53"/>
<accession>A0AAE0RQ53</accession>
<proteinExistence type="predicted"/>
<feature type="signal peptide" evidence="2">
    <location>
        <begin position="1"/>
        <end position="25"/>
    </location>
</feature>